<protein>
    <submittedName>
        <fullName evidence="13">TonB-dependent receptor</fullName>
    </submittedName>
</protein>
<feature type="signal peptide" evidence="10">
    <location>
        <begin position="1"/>
        <end position="20"/>
    </location>
</feature>
<keyword evidence="7 8" id="KW-0998">Cell outer membrane</keyword>
<dbReference type="InterPro" id="IPR036942">
    <property type="entry name" value="Beta-barrel_TonB_sf"/>
</dbReference>
<evidence type="ECO:0000259" key="12">
    <source>
        <dbReference type="Pfam" id="PF07715"/>
    </source>
</evidence>
<dbReference type="InterPro" id="IPR012910">
    <property type="entry name" value="Plug_dom"/>
</dbReference>
<dbReference type="EMBL" id="BSNK01000002">
    <property type="protein sequence ID" value="GLQ24307.1"/>
    <property type="molecule type" value="Genomic_DNA"/>
</dbReference>
<dbReference type="Gene3D" id="2.170.130.10">
    <property type="entry name" value="TonB-dependent receptor, plug domain"/>
    <property type="match status" value="1"/>
</dbReference>
<feature type="domain" description="TonB-dependent receptor plug" evidence="12">
    <location>
        <begin position="47"/>
        <end position="150"/>
    </location>
</feature>
<keyword evidence="4 8" id="KW-0812">Transmembrane</keyword>
<reference evidence="13" key="2">
    <citation type="submission" date="2023-01" db="EMBL/GenBank/DDBJ databases">
        <title>Draft genome sequence of Algimonas ampicilliniresistens strain NBRC 108219.</title>
        <authorList>
            <person name="Sun Q."/>
            <person name="Mori K."/>
        </authorList>
    </citation>
    <scope>NUCLEOTIDE SEQUENCE</scope>
    <source>
        <strain evidence="13">NBRC 108219</strain>
    </source>
</reference>
<evidence type="ECO:0000256" key="6">
    <source>
        <dbReference type="ARBA" id="ARBA00023136"/>
    </source>
</evidence>
<keyword evidence="3 8" id="KW-1134">Transmembrane beta strand</keyword>
<keyword evidence="6 8" id="KW-0472">Membrane</keyword>
<dbReference type="PANTHER" id="PTHR30069:SF42">
    <property type="entry name" value="FERRIC AEROBACTIN RECEPTOR"/>
    <property type="match status" value="1"/>
</dbReference>
<dbReference type="PANTHER" id="PTHR30069">
    <property type="entry name" value="TONB-DEPENDENT OUTER MEMBRANE RECEPTOR"/>
    <property type="match status" value="1"/>
</dbReference>
<feature type="chain" id="PRO_5045159360" evidence="10">
    <location>
        <begin position="21"/>
        <end position="711"/>
    </location>
</feature>
<feature type="domain" description="TonB-dependent receptor-like beta-barrel" evidence="11">
    <location>
        <begin position="288"/>
        <end position="671"/>
    </location>
</feature>
<evidence type="ECO:0000256" key="4">
    <source>
        <dbReference type="ARBA" id="ARBA00022692"/>
    </source>
</evidence>
<evidence type="ECO:0000256" key="1">
    <source>
        <dbReference type="ARBA" id="ARBA00004571"/>
    </source>
</evidence>
<dbReference type="RefSeq" id="WP_284390580.1">
    <property type="nucleotide sequence ID" value="NZ_BSNK01000002.1"/>
</dbReference>
<name>A0ABQ5VD28_9PROT</name>
<evidence type="ECO:0000313" key="13">
    <source>
        <dbReference type="EMBL" id="GLQ24307.1"/>
    </source>
</evidence>
<dbReference type="InterPro" id="IPR037066">
    <property type="entry name" value="Plug_dom_sf"/>
</dbReference>
<dbReference type="Proteomes" id="UP001161391">
    <property type="component" value="Unassembled WGS sequence"/>
</dbReference>
<evidence type="ECO:0000256" key="10">
    <source>
        <dbReference type="SAM" id="SignalP"/>
    </source>
</evidence>
<evidence type="ECO:0000313" key="14">
    <source>
        <dbReference type="Proteomes" id="UP001161391"/>
    </source>
</evidence>
<evidence type="ECO:0000259" key="11">
    <source>
        <dbReference type="Pfam" id="PF00593"/>
    </source>
</evidence>
<comment type="subcellular location">
    <subcellularLocation>
        <location evidence="1 8">Cell outer membrane</location>
        <topology evidence="1 8">Multi-pass membrane protein</topology>
    </subcellularLocation>
</comment>
<dbReference type="Pfam" id="PF00593">
    <property type="entry name" value="TonB_dep_Rec_b-barrel"/>
    <property type="match status" value="1"/>
</dbReference>
<dbReference type="Gene3D" id="2.40.170.20">
    <property type="entry name" value="TonB-dependent receptor, beta-barrel domain"/>
    <property type="match status" value="1"/>
</dbReference>
<evidence type="ECO:0000256" key="7">
    <source>
        <dbReference type="ARBA" id="ARBA00023237"/>
    </source>
</evidence>
<dbReference type="InterPro" id="IPR000531">
    <property type="entry name" value="Beta-barrel_TonB"/>
</dbReference>
<dbReference type="PROSITE" id="PS52016">
    <property type="entry name" value="TONB_DEPENDENT_REC_3"/>
    <property type="match status" value="1"/>
</dbReference>
<proteinExistence type="inferred from homology"/>
<comment type="caution">
    <text evidence="13">The sequence shown here is derived from an EMBL/GenBank/DDBJ whole genome shotgun (WGS) entry which is preliminary data.</text>
</comment>
<keyword evidence="10" id="KW-0732">Signal</keyword>
<dbReference type="SUPFAM" id="SSF56935">
    <property type="entry name" value="Porins"/>
    <property type="match status" value="1"/>
</dbReference>
<keyword evidence="5 9" id="KW-0798">TonB box</keyword>
<comment type="similarity">
    <text evidence="8 9">Belongs to the TonB-dependent receptor family.</text>
</comment>
<keyword evidence="13" id="KW-0675">Receptor</keyword>
<evidence type="ECO:0000256" key="3">
    <source>
        <dbReference type="ARBA" id="ARBA00022452"/>
    </source>
</evidence>
<evidence type="ECO:0000256" key="2">
    <source>
        <dbReference type="ARBA" id="ARBA00022448"/>
    </source>
</evidence>
<keyword evidence="14" id="KW-1185">Reference proteome</keyword>
<dbReference type="Pfam" id="PF07715">
    <property type="entry name" value="Plug"/>
    <property type="match status" value="1"/>
</dbReference>
<evidence type="ECO:0000256" key="9">
    <source>
        <dbReference type="RuleBase" id="RU003357"/>
    </source>
</evidence>
<keyword evidence="2 8" id="KW-0813">Transport</keyword>
<reference evidence="13" key="1">
    <citation type="journal article" date="2014" name="Int. J. Syst. Evol. Microbiol.">
        <title>Complete genome of a new Firmicutes species belonging to the dominant human colonic microbiota ('Ruminococcus bicirculans') reveals two chromosomes and a selective capacity to utilize plant glucans.</title>
        <authorList>
            <consortium name="NISC Comparative Sequencing Program"/>
            <person name="Wegmann U."/>
            <person name="Louis P."/>
            <person name="Goesmann A."/>
            <person name="Henrissat B."/>
            <person name="Duncan S.H."/>
            <person name="Flint H.J."/>
        </authorList>
    </citation>
    <scope>NUCLEOTIDE SEQUENCE</scope>
    <source>
        <strain evidence="13">NBRC 108219</strain>
    </source>
</reference>
<dbReference type="CDD" id="cd01347">
    <property type="entry name" value="ligand_gated_channel"/>
    <property type="match status" value="1"/>
</dbReference>
<organism evidence="13 14">
    <name type="scientific">Algimonas ampicilliniresistens</name>
    <dbReference type="NCBI Taxonomy" id="1298735"/>
    <lineage>
        <taxon>Bacteria</taxon>
        <taxon>Pseudomonadati</taxon>
        <taxon>Pseudomonadota</taxon>
        <taxon>Alphaproteobacteria</taxon>
        <taxon>Maricaulales</taxon>
        <taxon>Robiginitomaculaceae</taxon>
        <taxon>Algimonas</taxon>
    </lineage>
</organism>
<sequence>MFFKSVCVATIVAVPSFAVAQSQSSDYQFAQEDEIIVQAARRAIPVEALPNTVRLIDEQAIRDQLLISTSLVDVIGSRVPSFSPSRQKLSGAGESFRGREPLYLIDGVPQSNPLRNGSRDGFTIDAAVVERVEILYGANAIQGVGATGGIVNYVTLSPAANGLGEIRAEAAVTADTDFNGDGFGYRGVLTGLKDLGAIDLVASAAFETRGAFYDGDGRRIGVDGTQGEIQDSQSLNLFAKVGFELKPDIRLEVMANLFELEGDGDYVQIAGDRATGMPATSVRGQSEGQIPTNTVNTLSASLTYDDLLGGQLELQGFYREFESVFGGGTFNGFFNTGTEPAGVETFDQSSNISDKSGAKLTYSHSDLGIDGLTVTGGLDILKDDSSQILVQTGRFWVPQVEFTSVAPFVQLDQMFLDDRLLISGGIRQENATLKVDDYVTIFSSGSTAVGGGEPDFTKTLVNIGGSFEITEGLTPYVAYSEGFTMPDVGRVLRAVNASGQTVETLLNVEPIIADNIELGVAFERGGFRANASYFESESAFGQRLFSNAQGIFEVRREPTEISGFELSGEYDFSDAVTIGAGYANLEGQSDQDGDGSVDEDLSAENISPDRLTLFVAASPMPQLSVRAQLSHNFDRSFNDAATNTDFDGYTLIDLNAGYTTPVGRFDLGVQNALNEDYTTYYSQSSPAAVNRDNRFFQGRGRTLTLRWSTIY</sequence>
<gene>
    <name evidence="13" type="ORF">GCM10007853_21810</name>
</gene>
<accession>A0ABQ5VD28</accession>
<evidence type="ECO:0000256" key="5">
    <source>
        <dbReference type="ARBA" id="ARBA00023077"/>
    </source>
</evidence>
<evidence type="ECO:0000256" key="8">
    <source>
        <dbReference type="PROSITE-ProRule" id="PRU01360"/>
    </source>
</evidence>
<dbReference type="InterPro" id="IPR039426">
    <property type="entry name" value="TonB-dep_rcpt-like"/>
</dbReference>